<feature type="domain" description="Core-binding (CB)" evidence="6">
    <location>
        <begin position="83"/>
        <end position="164"/>
    </location>
</feature>
<keyword evidence="2 4" id="KW-0238">DNA-binding</keyword>
<dbReference type="Pfam" id="PF00589">
    <property type="entry name" value="Phage_integrase"/>
    <property type="match status" value="1"/>
</dbReference>
<dbReference type="EMBL" id="WBMR01000043">
    <property type="protein sequence ID" value="KAB2380661.1"/>
    <property type="molecule type" value="Genomic_DNA"/>
</dbReference>
<dbReference type="InterPro" id="IPR011010">
    <property type="entry name" value="DNA_brk_join_enz"/>
</dbReference>
<dbReference type="RefSeq" id="WP_151541112.1">
    <property type="nucleotide sequence ID" value="NZ_WBMR01000043.1"/>
</dbReference>
<evidence type="ECO:0000256" key="1">
    <source>
        <dbReference type="ARBA" id="ARBA00008857"/>
    </source>
</evidence>
<evidence type="ECO:0000256" key="2">
    <source>
        <dbReference type="ARBA" id="ARBA00023125"/>
    </source>
</evidence>
<sequence length="396" mass="43964">MSSENGDYSVYYDTDKERWIAAVSLGFDGAGKRIRRKASVKLGAKWADLPIEEQREQAAKLLKPKVRELLKEAEKGIKSSANYRVRNAVEDFLAHGLKGRAEKTVIQARSLANHQIIPKIGNYRLRDLRAEHVDLWLDELAEDLATKTIRQVHGLLTRAIRMAEKRDLVGRNVSALCETPTGQAGRPSKALTVDQAAAVIKASAGEPFGPYVIVSLLTGMRTEEARDLTWTNVDLVGVPGGTPPVPPSVAVWRSVRAGGDTKTKKSRRTLALPKLAVEALTQQKADQAQVRRRVGKAWQDHDLVFCKEDGTRLDPMRVLRGFRRITKKAGLGKAWTPRELRHSFVSIMSDSGVAIERIADLVGHSTPNTTQTVYRKQLRPVITQGAEAMDLVFRDE</sequence>
<dbReference type="InterPro" id="IPR002104">
    <property type="entry name" value="Integrase_catalytic"/>
</dbReference>
<dbReference type="SUPFAM" id="SSF56349">
    <property type="entry name" value="DNA breaking-rejoining enzymes"/>
    <property type="match status" value="1"/>
</dbReference>
<evidence type="ECO:0000313" key="7">
    <source>
        <dbReference type="EMBL" id="KAB2380661.1"/>
    </source>
</evidence>
<dbReference type="InterPro" id="IPR050090">
    <property type="entry name" value="Tyrosine_recombinase_XerCD"/>
</dbReference>
<dbReference type="InterPro" id="IPR010998">
    <property type="entry name" value="Integrase_recombinase_N"/>
</dbReference>
<organism evidence="7 8">
    <name type="scientific">Actinomadura montaniterrae</name>
    <dbReference type="NCBI Taxonomy" id="1803903"/>
    <lineage>
        <taxon>Bacteria</taxon>
        <taxon>Bacillati</taxon>
        <taxon>Actinomycetota</taxon>
        <taxon>Actinomycetes</taxon>
        <taxon>Streptosporangiales</taxon>
        <taxon>Thermomonosporaceae</taxon>
        <taxon>Actinomadura</taxon>
    </lineage>
</organism>
<dbReference type="InterPro" id="IPR013762">
    <property type="entry name" value="Integrase-like_cat_sf"/>
</dbReference>
<dbReference type="PROSITE" id="PS51898">
    <property type="entry name" value="TYR_RECOMBINASE"/>
    <property type="match status" value="1"/>
</dbReference>
<dbReference type="Proteomes" id="UP000483004">
    <property type="component" value="Unassembled WGS sequence"/>
</dbReference>
<proteinExistence type="inferred from homology"/>
<keyword evidence="8" id="KW-1185">Reference proteome</keyword>
<gene>
    <name evidence="7" type="ORF">F9B16_17310</name>
</gene>
<dbReference type="AlphaFoldDB" id="A0A6L3W1X4"/>
<protein>
    <submittedName>
        <fullName evidence="7">Tyrosine-type recombinase/integrase</fullName>
    </submittedName>
</protein>
<evidence type="ECO:0000259" key="5">
    <source>
        <dbReference type="PROSITE" id="PS51898"/>
    </source>
</evidence>
<evidence type="ECO:0000256" key="3">
    <source>
        <dbReference type="ARBA" id="ARBA00023172"/>
    </source>
</evidence>
<dbReference type="Gene3D" id="1.10.150.130">
    <property type="match status" value="1"/>
</dbReference>
<reference evidence="7 8" key="1">
    <citation type="submission" date="2019-09" db="EMBL/GenBank/DDBJ databases">
        <title>Actinomadura physcomitrii sp. nov., a novel actinomycete isolated from moss [Physcomitrium sphaericum (Ludw) Fuernr].</title>
        <authorList>
            <person name="Liu C."/>
            <person name="Zhuang X."/>
        </authorList>
    </citation>
    <scope>NUCLEOTIDE SEQUENCE [LARGE SCALE GENOMIC DNA]</scope>
    <source>
        <strain evidence="7 8">CYP1-1B</strain>
    </source>
</reference>
<evidence type="ECO:0000259" key="6">
    <source>
        <dbReference type="PROSITE" id="PS51900"/>
    </source>
</evidence>
<dbReference type="GO" id="GO:0003677">
    <property type="term" value="F:DNA binding"/>
    <property type="evidence" value="ECO:0007669"/>
    <property type="project" value="UniProtKB-UniRule"/>
</dbReference>
<comment type="similarity">
    <text evidence="1">Belongs to the 'phage' integrase family.</text>
</comment>
<dbReference type="Gene3D" id="1.10.443.10">
    <property type="entry name" value="Intergrase catalytic core"/>
    <property type="match status" value="1"/>
</dbReference>
<keyword evidence="3" id="KW-0233">DNA recombination</keyword>
<dbReference type="PROSITE" id="PS51900">
    <property type="entry name" value="CB"/>
    <property type="match status" value="1"/>
</dbReference>
<dbReference type="CDD" id="cd01189">
    <property type="entry name" value="INT_ICEBs1_C_like"/>
    <property type="match status" value="1"/>
</dbReference>
<comment type="caution">
    <text evidence="7">The sequence shown here is derived from an EMBL/GenBank/DDBJ whole genome shotgun (WGS) entry which is preliminary data.</text>
</comment>
<dbReference type="PANTHER" id="PTHR30349:SF41">
    <property type="entry name" value="INTEGRASE_RECOMBINASE PROTEIN MJ0367-RELATED"/>
    <property type="match status" value="1"/>
</dbReference>
<name>A0A6L3W1X4_9ACTN</name>
<dbReference type="GO" id="GO:0015074">
    <property type="term" value="P:DNA integration"/>
    <property type="evidence" value="ECO:0007669"/>
    <property type="project" value="InterPro"/>
</dbReference>
<dbReference type="OrthoDB" id="3175606at2"/>
<evidence type="ECO:0000256" key="4">
    <source>
        <dbReference type="PROSITE-ProRule" id="PRU01248"/>
    </source>
</evidence>
<evidence type="ECO:0000313" key="8">
    <source>
        <dbReference type="Proteomes" id="UP000483004"/>
    </source>
</evidence>
<dbReference type="PANTHER" id="PTHR30349">
    <property type="entry name" value="PHAGE INTEGRASE-RELATED"/>
    <property type="match status" value="1"/>
</dbReference>
<dbReference type="GO" id="GO:0006310">
    <property type="term" value="P:DNA recombination"/>
    <property type="evidence" value="ECO:0007669"/>
    <property type="project" value="UniProtKB-KW"/>
</dbReference>
<feature type="domain" description="Tyr recombinase" evidence="5">
    <location>
        <begin position="186"/>
        <end position="390"/>
    </location>
</feature>
<dbReference type="InterPro" id="IPR044068">
    <property type="entry name" value="CB"/>
</dbReference>
<accession>A0A6L3W1X4</accession>